<protein>
    <submittedName>
        <fullName evidence="2">Uncharacterized protein</fullName>
    </submittedName>
</protein>
<name>A0A0C5XM40_NOCSI</name>
<feature type="compositionally biased region" description="Pro residues" evidence="1">
    <location>
        <begin position="107"/>
        <end position="121"/>
    </location>
</feature>
<evidence type="ECO:0000313" key="2">
    <source>
        <dbReference type="EMBL" id="AJR18527.1"/>
    </source>
</evidence>
<dbReference type="STRING" id="2045.KR76_16735"/>
<dbReference type="AlphaFoldDB" id="A0A0C5XM40"/>
<evidence type="ECO:0000256" key="1">
    <source>
        <dbReference type="SAM" id="MobiDB-lite"/>
    </source>
</evidence>
<dbReference type="KEGG" id="psim:KR76_16735"/>
<organism evidence="2 3">
    <name type="scientific">Nocardioides simplex</name>
    <name type="common">Arthrobacter simplex</name>
    <dbReference type="NCBI Taxonomy" id="2045"/>
    <lineage>
        <taxon>Bacteria</taxon>
        <taxon>Bacillati</taxon>
        <taxon>Actinomycetota</taxon>
        <taxon>Actinomycetes</taxon>
        <taxon>Propionibacteriales</taxon>
        <taxon>Nocardioidaceae</taxon>
        <taxon>Pimelobacter</taxon>
    </lineage>
</organism>
<dbReference type="Proteomes" id="UP000030300">
    <property type="component" value="Chromosome"/>
</dbReference>
<evidence type="ECO:0000313" key="3">
    <source>
        <dbReference type="Proteomes" id="UP000030300"/>
    </source>
</evidence>
<feature type="region of interest" description="Disordered" evidence="1">
    <location>
        <begin position="1"/>
        <end position="31"/>
    </location>
</feature>
<feature type="region of interest" description="Disordered" evidence="1">
    <location>
        <begin position="101"/>
        <end position="140"/>
    </location>
</feature>
<keyword evidence="3" id="KW-1185">Reference proteome</keyword>
<accession>A0A0C5XM40</accession>
<reference evidence="2 3" key="1">
    <citation type="journal article" date="2015" name="Genome Announc.">
        <title>Complete Genome Sequence of Steroid-Transforming Nocardioides simplex VKM Ac-2033D.</title>
        <authorList>
            <person name="Shtratnikova V.Y."/>
            <person name="Schelkunov M.I."/>
            <person name="Pekov Y.A."/>
            <person name="Fokina V.V."/>
            <person name="Logacheva M.D."/>
            <person name="Sokolov S.L."/>
            <person name="Bragin E.Y."/>
            <person name="Ashapkin V.V."/>
            <person name="Donova M.V."/>
        </authorList>
    </citation>
    <scope>NUCLEOTIDE SEQUENCE [LARGE SCALE GENOMIC DNA]</scope>
    <source>
        <strain evidence="2 3">VKM Ac-2033D</strain>
    </source>
</reference>
<proteinExistence type="predicted"/>
<sequence>MQTAHQQQMDALAKALGLKKDDDAPPDPDALASEIATERNNARTANLQLAVFKAAGKHEANAARLLDSATFLASLKDVDPTDADAVSAAIETAVEADPVFKTTPAVPATPPFPGGPRPNPPARAGSLGEAIANRLAAQTH</sequence>
<dbReference type="HOGENOM" id="CLU_1833100_0_0_11"/>
<gene>
    <name evidence="2" type="ORF">KR76_16735</name>
</gene>
<dbReference type="EMBL" id="CP009896">
    <property type="protein sequence ID" value="AJR18527.1"/>
    <property type="molecule type" value="Genomic_DNA"/>
</dbReference>